<dbReference type="InterPro" id="IPR042099">
    <property type="entry name" value="ANL_N_sf"/>
</dbReference>
<dbReference type="AlphaFoldDB" id="M1NPG5"/>
<dbReference type="InterPro" id="IPR045851">
    <property type="entry name" value="AMP-bd_C_sf"/>
</dbReference>
<keyword evidence="3" id="KW-0436">Ligase</keyword>
<evidence type="ECO:0000313" key="4">
    <source>
        <dbReference type="Proteomes" id="UP000011723"/>
    </source>
</evidence>
<evidence type="ECO:0000259" key="1">
    <source>
        <dbReference type="Pfam" id="PF00501"/>
    </source>
</evidence>
<dbReference type="InterPro" id="IPR020845">
    <property type="entry name" value="AMP-binding_CS"/>
</dbReference>
<dbReference type="PANTHER" id="PTHR43767">
    <property type="entry name" value="LONG-CHAIN-FATTY-ACID--COA LIGASE"/>
    <property type="match status" value="1"/>
</dbReference>
<dbReference type="KEGG" id="chn:A605_01965"/>
<dbReference type="eggNOG" id="COG0318">
    <property type="taxonomic scope" value="Bacteria"/>
</dbReference>
<dbReference type="Pfam" id="PF00501">
    <property type="entry name" value="AMP-binding"/>
    <property type="match status" value="1"/>
</dbReference>
<dbReference type="NCBIfam" id="NF004114">
    <property type="entry name" value="PRK05605.1"/>
    <property type="match status" value="1"/>
</dbReference>
<dbReference type="InterPro" id="IPR050237">
    <property type="entry name" value="ATP-dep_AMP-bd_enzyme"/>
</dbReference>
<dbReference type="InterPro" id="IPR000873">
    <property type="entry name" value="AMP-dep_synth/lig_dom"/>
</dbReference>
<dbReference type="PROSITE" id="PS00455">
    <property type="entry name" value="AMP_BINDING"/>
    <property type="match status" value="1"/>
</dbReference>
<gene>
    <name evidence="3" type="ORF">A605_01965</name>
</gene>
<keyword evidence="4" id="KW-1185">Reference proteome</keyword>
<dbReference type="Pfam" id="PF13193">
    <property type="entry name" value="AMP-binding_C"/>
    <property type="match status" value="1"/>
</dbReference>
<accession>M1NPG5</accession>
<reference evidence="3 4" key="1">
    <citation type="journal article" date="2012" name="Stand. Genomic Sci.">
        <title>Genome sequence of the halotolerant bacterium Corynebacterium halotolerans type strain YIM 70093(T) (= DSM 44683(T)).</title>
        <authorList>
            <person name="Ruckert C."/>
            <person name="Albersmeier A."/>
            <person name="Al-Dilaimi A."/>
            <person name="Niehaus K."/>
            <person name="Szczepanowski R."/>
            <person name="Kalinowski J."/>
        </authorList>
    </citation>
    <scope>NUCLEOTIDE SEQUENCE [LARGE SCALE GENOMIC DNA]</scope>
    <source>
        <strain evidence="3">YIM 70093</strain>
    </source>
</reference>
<dbReference type="Proteomes" id="UP000011723">
    <property type="component" value="Chromosome"/>
</dbReference>
<dbReference type="STRING" id="1121362.A605_01965"/>
<dbReference type="SUPFAM" id="SSF56801">
    <property type="entry name" value="Acetyl-CoA synthetase-like"/>
    <property type="match status" value="1"/>
</dbReference>
<dbReference type="GO" id="GO:0004467">
    <property type="term" value="F:long-chain fatty acid-CoA ligase activity"/>
    <property type="evidence" value="ECO:0007669"/>
    <property type="project" value="UniProtKB-EC"/>
</dbReference>
<dbReference type="RefSeq" id="WP_015399831.1">
    <property type="nucleotide sequence ID" value="NC_020302.1"/>
</dbReference>
<evidence type="ECO:0000259" key="2">
    <source>
        <dbReference type="Pfam" id="PF13193"/>
    </source>
</evidence>
<dbReference type="HOGENOM" id="CLU_000022_59_9_11"/>
<feature type="domain" description="AMP-binding enzyme C-terminal" evidence="2">
    <location>
        <begin position="477"/>
        <end position="552"/>
    </location>
</feature>
<organism evidence="3 4">
    <name type="scientific">Corynebacterium halotolerans YIM 70093 = DSM 44683</name>
    <dbReference type="NCBI Taxonomy" id="1121362"/>
    <lineage>
        <taxon>Bacteria</taxon>
        <taxon>Bacillati</taxon>
        <taxon>Actinomycetota</taxon>
        <taxon>Actinomycetes</taxon>
        <taxon>Mycobacteriales</taxon>
        <taxon>Corynebacteriaceae</taxon>
        <taxon>Corynebacterium</taxon>
    </lineage>
</organism>
<dbReference type="Gene3D" id="3.40.50.12780">
    <property type="entry name" value="N-terminal domain of ligase-like"/>
    <property type="match status" value="1"/>
</dbReference>
<dbReference type="Gene3D" id="3.30.300.30">
    <property type="match status" value="1"/>
</dbReference>
<dbReference type="OrthoDB" id="9803968at2"/>
<protein>
    <submittedName>
        <fullName evidence="3">Long-chain-fatty-acid--CoA ligase</fullName>
        <ecNumber evidence="3">6.2.1.3</ecNumber>
    </submittedName>
</protein>
<dbReference type="EMBL" id="CP003697">
    <property type="protein sequence ID" value="AGF71407.1"/>
    <property type="molecule type" value="Genomic_DNA"/>
</dbReference>
<feature type="domain" description="AMP-dependent synthetase/ligase" evidence="1">
    <location>
        <begin position="40"/>
        <end position="427"/>
    </location>
</feature>
<name>M1NPG5_9CORY</name>
<proteinExistence type="predicted"/>
<dbReference type="InterPro" id="IPR025110">
    <property type="entry name" value="AMP-bd_C"/>
</dbReference>
<dbReference type="PANTHER" id="PTHR43767:SF1">
    <property type="entry name" value="NONRIBOSOMAL PEPTIDE SYNTHASE PES1 (EUROFUNG)-RELATED"/>
    <property type="match status" value="1"/>
</dbReference>
<sequence length="570" mass="62679">MSAFENKSWLQHYGEWTPHSLDYEDTTLLDVYDNNLAINAEKSATWFFGRSQTYAELDRQVRRAAAGLRAFGVRPGDKVAIVLPNCPQHIAAFYAVLKLGATVVEHNPLYTAHELQAPFADHGARVVIAWDKAAPTLEKLRGTTSLETIISVNMIEAMPKLQQFALKLPLKKARESREALSAPAPNTVPWEALIGSAIGGDGGDVVSEPSVTKDSIALILYTSGTTGAPKGAQLSHGNLFANMLQGKAWVPGLGEQDERMLAALPMFHAYGLTMVGTLSVYIGGEMVLLPAPRIPLIMDVMKKHTPTWLPGVPTLYEKIVEAAEKDNIDISGIRNSFSGASTLPVSTVERWEKFTGGLLVEGYGLTECSPIIVGNPMSTKRRPGYVGVPFPDTEIRIVDPENLDVAVPDGEEGEILVRGPQVFQGYLNQPEATEASFHDGWYRTGDVGVMEEDGFIRLVARIKEVIITGGFNVYPAEVEEALREHPDVEDVAVVGTPREDGSENVVACITLAEGAVLDPEGLKEFARERLTRYKVPRTFYHFEELARDQMGKIRRREVKDDLMKLLERQS</sequence>
<dbReference type="PATRIC" id="fig|1121362.3.peg.388"/>
<dbReference type="EC" id="6.2.1.3" evidence="3"/>
<evidence type="ECO:0000313" key="3">
    <source>
        <dbReference type="EMBL" id="AGF71407.1"/>
    </source>
</evidence>
<dbReference type="CDD" id="cd05936">
    <property type="entry name" value="FC-FACS_FadD_like"/>
    <property type="match status" value="1"/>
</dbReference>